<proteinExistence type="predicted"/>
<evidence type="ECO:0000313" key="1">
    <source>
        <dbReference type="EMBL" id="KKM65830.1"/>
    </source>
</evidence>
<gene>
    <name evidence="1" type="ORF">LCGC14_1487350</name>
</gene>
<sequence>MNRLLLAIALLGSSPAFAQETQPFTIDLKDFCGIDDSLVSTKISPCHAQDASNVLTDNGRLEQIPGIKKIIDSILDGFPGKGAWPFTDSGGTEYLILHASATIYQTNFSGDRVFLNNVDDTVAMEVVQAFNRIYFNNGTDTPWSWDGTSTAAVSAMPLCNQMEFAHERIYCSNTSTSNSEVAVSSFGGAEYWTVPADLVNEPDAPNSFNFNKNDGDNINCLKVTPYGIFIGKGNTTHILKGFDNETYYKRIIAPDVGCVDDRLVQMLEGNVIWLAKQGVYAWPGAGPPILISKKIENRINNIRQLTAQSDSYNVNTQLDWEVGSSNVSPVVGTWSTKISPGLITPSSWSLNGPGLDGGWVMVDVDTTVLSSAFLDNFDDIVTLKTEGETIASNFNWVVARGSWSIESDRTLTTQGAGPNDNGNRSMISTDIVQSSGIWTFVVKSSQTPSAAFRWYIVSNTTGVHIGPVYPDVHYIYLEEVGGNMNLVTNNGGVLDTAPTPKSIRDGNNHLWTVTRDTAGFMVALLDGDSVLSGTHQYSKITNLKTMFAVDGDGGYTPGQTHMDAAFFPNFFETQASTIYDTGFSTPTYGHFTFTGSSLTTSSVTFHAQTSNTNDGSGFTDFESGTLIDDLTTIGGNRYFRQRIIPSPPFATPISSITASDLAVISTGIYSSKVQFIGEDISIFGVGDFTTTESPAGRLFFETRAATFTFTAGNTDISWTSHANHTTVQHSTGAYFQFRVISSSVTSSTEVAQVHRFILNWAEGTSAKGASLVLDRRYIMCVTISSSSTINDSCEILQTNNEWTRLEGISVSALTTFDNDPIGVDGSTNSAVWKIMQE</sequence>
<name>A0A0F9LNI5_9ZZZZ</name>
<dbReference type="AlphaFoldDB" id="A0A0F9LNI5"/>
<protein>
    <submittedName>
        <fullName evidence="1">Uncharacterized protein</fullName>
    </submittedName>
</protein>
<feature type="non-terminal residue" evidence="1">
    <location>
        <position position="837"/>
    </location>
</feature>
<reference evidence="1" key="1">
    <citation type="journal article" date="2015" name="Nature">
        <title>Complex archaea that bridge the gap between prokaryotes and eukaryotes.</title>
        <authorList>
            <person name="Spang A."/>
            <person name="Saw J.H."/>
            <person name="Jorgensen S.L."/>
            <person name="Zaremba-Niedzwiedzka K."/>
            <person name="Martijn J."/>
            <person name="Lind A.E."/>
            <person name="van Eijk R."/>
            <person name="Schleper C."/>
            <person name="Guy L."/>
            <person name="Ettema T.J."/>
        </authorList>
    </citation>
    <scope>NUCLEOTIDE SEQUENCE</scope>
</reference>
<organism evidence="1">
    <name type="scientific">marine sediment metagenome</name>
    <dbReference type="NCBI Taxonomy" id="412755"/>
    <lineage>
        <taxon>unclassified sequences</taxon>
        <taxon>metagenomes</taxon>
        <taxon>ecological metagenomes</taxon>
    </lineage>
</organism>
<dbReference type="EMBL" id="LAZR01010652">
    <property type="protein sequence ID" value="KKM65830.1"/>
    <property type="molecule type" value="Genomic_DNA"/>
</dbReference>
<accession>A0A0F9LNI5</accession>
<comment type="caution">
    <text evidence="1">The sequence shown here is derived from an EMBL/GenBank/DDBJ whole genome shotgun (WGS) entry which is preliminary data.</text>
</comment>